<dbReference type="Pfam" id="PF13873">
    <property type="entry name" value="Myb_DNA-bind_5"/>
    <property type="match status" value="1"/>
</dbReference>
<feature type="domain" description="Myb/SANT-like DNA-binding" evidence="2">
    <location>
        <begin position="104"/>
        <end position="185"/>
    </location>
</feature>
<accession>A0AAD1VYW0</accession>
<sequence>MSDEKISQWRITTRSAHRLSQENSNMQDSDTSSSPSGSLNTNLSTSPKMEPKLELKEEPTENETRSTSSDSQLSPAISQAATSQVKDPLGMAPILPSPFTGRKRKANFSNEETETLVRDVVKHFSALYGTEALRTESTRRNQRRSQLWNQIQKNVNELGYTPRTIDDLKHKWRDLRLEVKRKITHKKTSGKPPAPGVTPIIDTKLTPLEDLVASTIGHHCTLDGEQEGMYMEPGESPPLQSP</sequence>
<protein>
    <submittedName>
        <fullName evidence="3">t-SNARE domain-containing 1-like</fullName>
    </submittedName>
</protein>
<dbReference type="Proteomes" id="UP001295444">
    <property type="component" value="Chromosome 04"/>
</dbReference>
<dbReference type="PANTHER" id="PTHR23098:SF17">
    <property type="entry name" value="MYB_SANT-LIKE DNA-BINDING DOMAIN-CONTAINING PROTEIN"/>
    <property type="match status" value="1"/>
</dbReference>
<evidence type="ECO:0000259" key="2">
    <source>
        <dbReference type="Pfam" id="PF13873"/>
    </source>
</evidence>
<dbReference type="GO" id="GO:0005634">
    <property type="term" value="C:nucleus"/>
    <property type="evidence" value="ECO:0007669"/>
    <property type="project" value="TreeGrafter"/>
</dbReference>
<feature type="compositionally biased region" description="Polar residues" evidence="1">
    <location>
        <begin position="65"/>
        <end position="85"/>
    </location>
</feature>
<gene>
    <name evidence="3" type="ORF">PECUL_23A055399</name>
</gene>
<evidence type="ECO:0000313" key="3">
    <source>
        <dbReference type="EMBL" id="CAH2281699.1"/>
    </source>
</evidence>
<keyword evidence="4" id="KW-1185">Reference proteome</keyword>
<evidence type="ECO:0000313" key="4">
    <source>
        <dbReference type="Proteomes" id="UP001295444"/>
    </source>
</evidence>
<proteinExistence type="predicted"/>
<dbReference type="Gene3D" id="1.10.10.60">
    <property type="entry name" value="Homeodomain-like"/>
    <property type="match status" value="1"/>
</dbReference>
<dbReference type="EMBL" id="OW240915">
    <property type="protein sequence ID" value="CAH2281699.1"/>
    <property type="molecule type" value="Genomic_DNA"/>
</dbReference>
<organism evidence="3 4">
    <name type="scientific">Pelobates cultripes</name>
    <name type="common">Western spadefoot toad</name>
    <dbReference type="NCBI Taxonomy" id="61616"/>
    <lineage>
        <taxon>Eukaryota</taxon>
        <taxon>Metazoa</taxon>
        <taxon>Chordata</taxon>
        <taxon>Craniata</taxon>
        <taxon>Vertebrata</taxon>
        <taxon>Euteleostomi</taxon>
        <taxon>Amphibia</taxon>
        <taxon>Batrachia</taxon>
        <taxon>Anura</taxon>
        <taxon>Pelobatoidea</taxon>
        <taxon>Pelobatidae</taxon>
        <taxon>Pelobates</taxon>
    </lineage>
</organism>
<reference evidence="3" key="1">
    <citation type="submission" date="2022-03" db="EMBL/GenBank/DDBJ databases">
        <authorList>
            <person name="Alioto T."/>
            <person name="Alioto T."/>
            <person name="Gomez Garrido J."/>
        </authorList>
    </citation>
    <scope>NUCLEOTIDE SEQUENCE</scope>
</reference>
<dbReference type="PANTHER" id="PTHR23098">
    <property type="entry name" value="AGAP001331-PA-RELATED"/>
    <property type="match status" value="1"/>
</dbReference>
<evidence type="ECO:0000256" key="1">
    <source>
        <dbReference type="SAM" id="MobiDB-lite"/>
    </source>
</evidence>
<feature type="region of interest" description="Disordered" evidence="1">
    <location>
        <begin position="1"/>
        <end position="104"/>
    </location>
</feature>
<feature type="compositionally biased region" description="Low complexity" evidence="1">
    <location>
        <begin position="28"/>
        <end position="47"/>
    </location>
</feature>
<dbReference type="AlphaFoldDB" id="A0AAD1VYW0"/>
<dbReference type="InterPro" id="IPR028002">
    <property type="entry name" value="Myb_DNA-bind_5"/>
</dbReference>
<name>A0AAD1VYW0_PELCU</name>
<feature type="compositionally biased region" description="Basic and acidic residues" evidence="1">
    <location>
        <begin position="49"/>
        <end position="64"/>
    </location>
</feature>